<evidence type="ECO:0000313" key="5">
    <source>
        <dbReference type="Proteomes" id="UP000682811"/>
    </source>
</evidence>
<comment type="caution">
    <text evidence="4">The sequence shown here is derived from an EMBL/GenBank/DDBJ whole genome shotgun (WGS) entry which is preliminary data.</text>
</comment>
<feature type="domain" description="CBS" evidence="3">
    <location>
        <begin position="8"/>
        <end position="65"/>
    </location>
</feature>
<proteinExistence type="predicted"/>
<protein>
    <submittedName>
        <fullName evidence="4">CBS domain-containing protein</fullName>
    </submittedName>
</protein>
<dbReference type="InterPro" id="IPR000644">
    <property type="entry name" value="CBS_dom"/>
</dbReference>
<dbReference type="RefSeq" id="WP_212980601.1">
    <property type="nucleotide sequence ID" value="NZ_AP025343.1"/>
</dbReference>
<dbReference type="SMART" id="SM00116">
    <property type="entry name" value="CBS"/>
    <property type="match status" value="2"/>
</dbReference>
<evidence type="ECO:0000256" key="2">
    <source>
        <dbReference type="PROSITE-ProRule" id="PRU00703"/>
    </source>
</evidence>
<dbReference type="Gene3D" id="3.10.580.10">
    <property type="entry name" value="CBS-domain"/>
    <property type="match status" value="1"/>
</dbReference>
<dbReference type="Proteomes" id="UP000682811">
    <property type="component" value="Unassembled WGS sequence"/>
</dbReference>
<reference evidence="4 5" key="1">
    <citation type="submission" date="2021-03" db="EMBL/GenBank/DDBJ databases">
        <title>Antimicrobial resistance genes in bacteria isolated from Japanese honey, and their potential for conferring macrolide and lincosamide resistance in the American foulbrood pathogen Paenibacillus larvae.</title>
        <authorList>
            <person name="Okamoto M."/>
            <person name="Kumagai M."/>
            <person name="Kanamori H."/>
            <person name="Takamatsu D."/>
        </authorList>
    </citation>
    <scope>NUCLEOTIDE SEQUENCE [LARGE SCALE GENOMIC DNA]</scope>
    <source>
        <strain evidence="4 5">J34TS1</strain>
    </source>
</reference>
<gene>
    <name evidence="4" type="ORF">J34TS1_51520</name>
</gene>
<dbReference type="InterPro" id="IPR046342">
    <property type="entry name" value="CBS_dom_sf"/>
</dbReference>
<dbReference type="EMBL" id="BORT01000031">
    <property type="protein sequence ID" value="GIO50387.1"/>
    <property type="molecule type" value="Genomic_DNA"/>
</dbReference>
<evidence type="ECO:0000259" key="3">
    <source>
        <dbReference type="PROSITE" id="PS51371"/>
    </source>
</evidence>
<dbReference type="InterPro" id="IPR051257">
    <property type="entry name" value="Diverse_CBS-Domain"/>
</dbReference>
<dbReference type="PROSITE" id="PS51371">
    <property type="entry name" value="CBS"/>
    <property type="match status" value="2"/>
</dbReference>
<dbReference type="SUPFAM" id="SSF54631">
    <property type="entry name" value="CBS-domain pair"/>
    <property type="match status" value="1"/>
</dbReference>
<dbReference type="AlphaFoldDB" id="A0A919YFS2"/>
<organism evidence="4 5">
    <name type="scientific">Paenibacillus azoreducens</name>
    <dbReference type="NCBI Taxonomy" id="116718"/>
    <lineage>
        <taxon>Bacteria</taxon>
        <taxon>Bacillati</taxon>
        <taxon>Bacillota</taxon>
        <taxon>Bacilli</taxon>
        <taxon>Bacillales</taxon>
        <taxon>Paenibacillaceae</taxon>
        <taxon>Paenibacillus</taxon>
    </lineage>
</organism>
<sequence length="141" mass="15127">MTIVRDVMTKDVKICAPHDSVTAAAKIMRDINCGSVPICEGKKVVGMITDRDIVLDCVAAGKNPGEVHCHDCMTTNVITCSSDTDAHECAKMMADHQIRRIPVVDSGELVGMCAIGDLATINIHVNEAGEALSRISEQQLH</sequence>
<evidence type="ECO:0000256" key="1">
    <source>
        <dbReference type="ARBA" id="ARBA00023122"/>
    </source>
</evidence>
<evidence type="ECO:0000313" key="4">
    <source>
        <dbReference type="EMBL" id="GIO50387.1"/>
    </source>
</evidence>
<name>A0A919YFS2_9BACL</name>
<keyword evidence="5" id="KW-1185">Reference proteome</keyword>
<dbReference type="PANTHER" id="PTHR43080">
    <property type="entry name" value="CBS DOMAIN-CONTAINING PROTEIN CBSX3, MITOCHONDRIAL"/>
    <property type="match status" value="1"/>
</dbReference>
<dbReference type="PANTHER" id="PTHR43080:SF2">
    <property type="entry name" value="CBS DOMAIN-CONTAINING PROTEIN"/>
    <property type="match status" value="1"/>
</dbReference>
<feature type="domain" description="CBS" evidence="3">
    <location>
        <begin position="73"/>
        <end position="130"/>
    </location>
</feature>
<dbReference type="Pfam" id="PF00571">
    <property type="entry name" value="CBS"/>
    <property type="match status" value="2"/>
</dbReference>
<accession>A0A919YFS2</accession>
<dbReference type="CDD" id="cd04622">
    <property type="entry name" value="CBS_pair_HRP1_like"/>
    <property type="match status" value="1"/>
</dbReference>
<keyword evidence="1 2" id="KW-0129">CBS domain</keyword>